<sequence length="131" mass="16091">MKIPAPCMLLVGLFVLAAAGSATAAAMKTSIPPSHTLDLAHRKATENPWPSLASGPSAPLLAHDDRYRHDERWHDHRDDWRREQWRREQWRREQWRREQHRRAMERQRYWDRHHDRALHHRYDDDRRYYRR</sequence>
<feature type="chain" id="PRO_5045580970" evidence="1">
    <location>
        <begin position="25"/>
        <end position="131"/>
    </location>
</feature>
<evidence type="ECO:0000313" key="3">
    <source>
        <dbReference type="Proteomes" id="UP000824010"/>
    </source>
</evidence>
<proteinExistence type="predicted"/>
<feature type="signal peptide" evidence="1">
    <location>
        <begin position="1"/>
        <end position="24"/>
    </location>
</feature>
<dbReference type="Proteomes" id="UP000824010">
    <property type="component" value="Chromosome"/>
</dbReference>
<dbReference type="RefSeq" id="WP_217866456.1">
    <property type="nucleotide sequence ID" value="NZ_CP077077.1"/>
</dbReference>
<accession>A0ABX8NG54</accession>
<gene>
    <name evidence="2" type="ORF">KSS90_16625</name>
</gene>
<organism evidence="2 3">
    <name type="scientific">Pseudomonas maumuensis</name>
    <dbReference type="NCBI Taxonomy" id="2842354"/>
    <lineage>
        <taxon>Bacteria</taxon>
        <taxon>Pseudomonadati</taxon>
        <taxon>Pseudomonadota</taxon>
        <taxon>Gammaproteobacteria</taxon>
        <taxon>Pseudomonadales</taxon>
        <taxon>Pseudomonadaceae</taxon>
        <taxon>Pseudomonas</taxon>
    </lineage>
</organism>
<keyword evidence="1" id="KW-0732">Signal</keyword>
<dbReference type="EMBL" id="CP077077">
    <property type="protein sequence ID" value="QXH54974.1"/>
    <property type="molecule type" value="Genomic_DNA"/>
</dbReference>
<reference evidence="2 3" key="1">
    <citation type="journal article" date="2021" name="Microorganisms">
        <title>The Ever-Expanding Pseudomonas Genus: Description of 43 New Species and Partition of the Pseudomonas putida Group.</title>
        <authorList>
            <person name="Girard L."/>
            <person name="Lood C."/>
            <person name="Hofte M."/>
            <person name="Vandamme P."/>
            <person name="Rokni-Zadeh H."/>
            <person name="van Noort V."/>
            <person name="Lavigne R."/>
            <person name="De Mot R."/>
        </authorList>
    </citation>
    <scope>NUCLEOTIDE SEQUENCE [LARGE SCALE GENOMIC DNA]</scope>
    <source>
        <strain evidence="2 3">COW77</strain>
    </source>
</reference>
<evidence type="ECO:0000313" key="2">
    <source>
        <dbReference type="EMBL" id="QXH54974.1"/>
    </source>
</evidence>
<name>A0ABX8NG54_9PSED</name>
<keyword evidence="3" id="KW-1185">Reference proteome</keyword>
<evidence type="ECO:0000256" key="1">
    <source>
        <dbReference type="SAM" id="SignalP"/>
    </source>
</evidence>
<protein>
    <submittedName>
        <fullName evidence="2">Uncharacterized protein</fullName>
    </submittedName>
</protein>